<dbReference type="InterPro" id="IPR024066">
    <property type="entry name" value="RGS_subdom1/3"/>
</dbReference>
<dbReference type="SUPFAM" id="SSF48097">
    <property type="entry name" value="Regulator of G-protein signaling, RGS"/>
    <property type="match status" value="1"/>
</dbReference>
<dbReference type="PRINTS" id="PR01301">
    <property type="entry name" value="RGSPROTEIN"/>
</dbReference>
<dbReference type="Ensembl" id="ENSECRT00000031800.1">
    <property type="protein sequence ID" value="ENSECRP00000031141.1"/>
    <property type="gene ID" value="ENSECRG00000021110.1"/>
</dbReference>
<proteinExistence type="predicted"/>
<dbReference type="InterPro" id="IPR034951">
    <property type="entry name" value="RGS_RGS3"/>
</dbReference>
<evidence type="ECO:0000256" key="2">
    <source>
        <dbReference type="SAM" id="MobiDB-lite"/>
    </source>
</evidence>
<evidence type="ECO:0000256" key="1">
    <source>
        <dbReference type="ARBA" id="ARBA00022700"/>
    </source>
</evidence>
<feature type="domain" description="RGS" evidence="3">
    <location>
        <begin position="27"/>
        <end position="143"/>
    </location>
</feature>
<dbReference type="FunFam" id="1.10.167.10:FF:000001">
    <property type="entry name" value="Putative regulator of g-protein signaling 12"/>
    <property type="match status" value="1"/>
</dbReference>
<reference evidence="4" key="3">
    <citation type="submission" date="2025-09" db="UniProtKB">
        <authorList>
            <consortium name="Ensembl"/>
        </authorList>
    </citation>
    <scope>IDENTIFICATION</scope>
</reference>
<dbReference type="Proteomes" id="UP000694620">
    <property type="component" value="Chromosome 17"/>
</dbReference>
<dbReference type="SMART" id="SM00315">
    <property type="entry name" value="RGS"/>
    <property type="match status" value="1"/>
</dbReference>
<feature type="compositionally biased region" description="Basic and acidic residues" evidence="2">
    <location>
        <begin position="9"/>
        <end position="22"/>
    </location>
</feature>
<dbReference type="Gene3D" id="1.10.196.10">
    <property type="match status" value="1"/>
</dbReference>
<dbReference type="InterPro" id="IPR016137">
    <property type="entry name" value="RGS"/>
</dbReference>
<evidence type="ECO:0000259" key="3">
    <source>
        <dbReference type="PROSITE" id="PS50132"/>
    </source>
</evidence>
<dbReference type="GeneTree" id="ENSGT00940000154416"/>
<dbReference type="Gene3D" id="1.10.167.10">
    <property type="entry name" value="Regulator of G-protein Signalling 4, domain 2"/>
    <property type="match status" value="1"/>
</dbReference>
<dbReference type="FunFam" id="1.10.196.10:FF:000001">
    <property type="entry name" value="Regulator of G-protein signaling 8"/>
    <property type="match status" value="1"/>
</dbReference>
<dbReference type="GO" id="GO:0009968">
    <property type="term" value="P:negative regulation of signal transduction"/>
    <property type="evidence" value="ECO:0007669"/>
    <property type="project" value="UniProtKB-KW"/>
</dbReference>
<evidence type="ECO:0000313" key="4">
    <source>
        <dbReference type="Ensembl" id="ENSECRP00000031141.1"/>
    </source>
</evidence>
<dbReference type="PANTHER" id="PTHR10845:SF192">
    <property type="entry name" value="DOUBLE HIT, ISOFORM B"/>
    <property type="match status" value="1"/>
</dbReference>
<feature type="region of interest" description="Disordered" evidence="2">
    <location>
        <begin position="1"/>
        <end position="22"/>
    </location>
</feature>
<keyword evidence="5" id="KW-1185">Reference proteome</keyword>
<reference evidence="4" key="1">
    <citation type="submission" date="2021-06" db="EMBL/GenBank/DDBJ databases">
        <authorList>
            <consortium name="Wellcome Sanger Institute Data Sharing"/>
        </authorList>
    </citation>
    <scope>NUCLEOTIDE SEQUENCE [LARGE SCALE GENOMIC DNA]</scope>
</reference>
<organism evidence="4 5">
    <name type="scientific">Erpetoichthys calabaricus</name>
    <name type="common">Rope fish</name>
    <name type="synonym">Calamoichthys calabaricus</name>
    <dbReference type="NCBI Taxonomy" id="27687"/>
    <lineage>
        <taxon>Eukaryota</taxon>
        <taxon>Metazoa</taxon>
        <taxon>Chordata</taxon>
        <taxon>Craniata</taxon>
        <taxon>Vertebrata</taxon>
        <taxon>Euteleostomi</taxon>
        <taxon>Actinopterygii</taxon>
        <taxon>Polypteriformes</taxon>
        <taxon>Polypteridae</taxon>
        <taxon>Erpetoichthys</taxon>
    </lineage>
</organism>
<evidence type="ECO:0000313" key="5">
    <source>
        <dbReference type="Proteomes" id="UP000694620"/>
    </source>
</evidence>
<dbReference type="PROSITE" id="PS50132">
    <property type="entry name" value="RGS"/>
    <property type="match status" value="1"/>
</dbReference>
<dbReference type="InterPro" id="IPR036305">
    <property type="entry name" value="RGS_sf"/>
</dbReference>
<dbReference type="AlphaFoldDB" id="A0A8C4TG62"/>
<dbReference type="Pfam" id="PF00615">
    <property type="entry name" value="RGS"/>
    <property type="match status" value="1"/>
</dbReference>
<keyword evidence="1" id="KW-0734">Signal transduction inhibitor</keyword>
<reference evidence="4" key="2">
    <citation type="submission" date="2025-08" db="UniProtKB">
        <authorList>
            <consortium name="Ensembl"/>
        </authorList>
    </citation>
    <scope>IDENTIFICATION</scope>
</reference>
<accession>A0A8C4TG62</accession>
<dbReference type="CDD" id="cd08713">
    <property type="entry name" value="RGS_RGS3"/>
    <property type="match status" value="1"/>
</dbReference>
<protein>
    <recommendedName>
        <fullName evidence="3">RGS domain-containing protein</fullName>
    </recommendedName>
</protein>
<dbReference type="InterPro" id="IPR044926">
    <property type="entry name" value="RGS_subdomain_2"/>
</dbReference>
<dbReference type="PANTHER" id="PTHR10845">
    <property type="entry name" value="REGULATOR OF G PROTEIN SIGNALING"/>
    <property type="match status" value="1"/>
</dbReference>
<sequence length="148" mass="17072">MESENSLEVPERSGRPTPHEAQEWGRSLEALLSHHNGIQAFRSFLRSEFSEENIEFWVACQDYRATKSAAKVVPKARKIYSEYISIQAPKEINLDSQTREAITHSLAHPTMCCFNAAQRRVYSLMEKDSYPRFLKSQMYQDLIGSGQR</sequence>
<name>A0A8C4TG62_ERPCA</name>